<dbReference type="PROSITE" id="PS50885">
    <property type="entry name" value="HAMP"/>
    <property type="match status" value="1"/>
</dbReference>
<evidence type="ECO:0000256" key="6">
    <source>
        <dbReference type="ARBA" id="ARBA00022679"/>
    </source>
</evidence>
<feature type="region of interest" description="Disordered" evidence="15">
    <location>
        <begin position="532"/>
        <end position="551"/>
    </location>
</feature>
<keyword evidence="10" id="KW-0067">ATP-binding</keyword>
<dbReference type="InterPro" id="IPR036890">
    <property type="entry name" value="HATPase_C_sf"/>
</dbReference>
<evidence type="ECO:0000256" key="5">
    <source>
        <dbReference type="ARBA" id="ARBA00022553"/>
    </source>
</evidence>
<dbReference type="InterPro" id="IPR003661">
    <property type="entry name" value="HisK_dim/P_dom"/>
</dbReference>
<evidence type="ECO:0000256" key="9">
    <source>
        <dbReference type="ARBA" id="ARBA00022777"/>
    </source>
</evidence>
<dbReference type="CDD" id="cd00082">
    <property type="entry name" value="HisKA"/>
    <property type="match status" value="1"/>
</dbReference>
<dbReference type="SUPFAM" id="SSF158472">
    <property type="entry name" value="HAMP domain-like"/>
    <property type="match status" value="1"/>
</dbReference>
<dbReference type="FunFam" id="3.30.565.10:FF:000013">
    <property type="entry name" value="Two-component sensor histidine kinase"/>
    <property type="match status" value="1"/>
</dbReference>
<evidence type="ECO:0000256" key="12">
    <source>
        <dbReference type="ARBA" id="ARBA00023012"/>
    </source>
</evidence>
<dbReference type="Proteomes" id="UP000571183">
    <property type="component" value="Unassembled WGS sequence"/>
</dbReference>
<evidence type="ECO:0000256" key="1">
    <source>
        <dbReference type="ARBA" id="ARBA00000085"/>
    </source>
</evidence>
<dbReference type="Gene3D" id="1.10.287.130">
    <property type="match status" value="1"/>
</dbReference>
<dbReference type="PROSITE" id="PS50109">
    <property type="entry name" value="HIS_KIN"/>
    <property type="match status" value="1"/>
</dbReference>
<keyword evidence="5" id="KW-0597">Phosphoprotein</keyword>
<evidence type="ECO:0000256" key="2">
    <source>
        <dbReference type="ARBA" id="ARBA00004651"/>
    </source>
</evidence>
<keyword evidence="13 16" id="KW-0472">Membrane</keyword>
<dbReference type="Pfam" id="PF02518">
    <property type="entry name" value="HATPase_c"/>
    <property type="match status" value="1"/>
</dbReference>
<proteinExistence type="predicted"/>
<comment type="caution">
    <text evidence="19">The sequence shown here is derived from an EMBL/GenBank/DDBJ whole genome shotgun (WGS) entry which is preliminary data.</text>
</comment>
<dbReference type="Pfam" id="PF00512">
    <property type="entry name" value="HisKA"/>
    <property type="match status" value="1"/>
</dbReference>
<dbReference type="EC" id="2.7.13.3" evidence="3"/>
<dbReference type="NCBIfam" id="NF040691">
    <property type="entry name" value="MtrAB_MtrB"/>
    <property type="match status" value="1"/>
</dbReference>
<comment type="catalytic activity">
    <reaction evidence="1">
        <text>ATP + protein L-histidine = ADP + protein N-phospho-L-histidine.</text>
        <dbReference type="EC" id="2.7.13.3"/>
    </reaction>
</comment>
<evidence type="ECO:0000256" key="8">
    <source>
        <dbReference type="ARBA" id="ARBA00022741"/>
    </source>
</evidence>
<keyword evidence="8" id="KW-0547">Nucleotide-binding</keyword>
<dbReference type="InterPro" id="IPR003594">
    <property type="entry name" value="HATPase_dom"/>
</dbReference>
<keyword evidence="7 16" id="KW-0812">Transmembrane</keyword>
<dbReference type="InterPro" id="IPR005467">
    <property type="entry name" value="His_kinase_dom"/>
</dbReference>
<dbReference type="Gene3D" id="6.10.340.10">
    <property type="match status" value="1"/>
</dbReference>
<dbReference type="AlphaFoldDB" id="A0A840DFL8"/>
<keyword evidence="6 19" id="KW-0808">Transferase</keyword>
<organism evidence="19 20">
    <name type="scientific">Canibacter oris</name>
    <dbReference type="NCBI Taxonomy" id="1365628"/>
    <lineage>
        <taxon>Bacteria</taxon>
        <taxon>Bacillati</taxon>
        <taxon>Actinomycetota</taxon>
        <taxon>Actinomycetes</taxon>
        <taxon>Micrococcales</taxon>
        <taxon>Microbacteriaceae</taxon>
        <taxon>Canibacter</taxon>
    </lineage>
</organism>
<dbReference type="PRINTS" id="PR00344">
    <property type="entry name" value="BCTRLSENSOR"/>
</dbReference>
<dbReference type="GO" id="GO:0005886">
    <property type="term" value="C:plasma membrane"/>
    <property type="evidence" value="ECO:0007669"/>
    <property type="project" value="UniProtKB-SubCell"/>
</dbReference>
<reference evidence="19" key="1">
    <citation type="submission" date="2020-08" db="EMBL/GenBank/DDBJ databases">
        <title>Sequencing the genomes of 1000 actinobacteria strains.</title>
        <authorList>
            <person name="Klenk H.-P."/>
        </authorList>
    </citation>
    <scope>NUCLEOTIDE SEQUENCE [LARGE SCALE GENOMIC DNA]</scope>
    <source>
        <strain evidence="19">DSM 27064</strain>
    </source>
</reference>
<dbReference type="SUPFAM" id="SSF47384">
    <property type="entry name" value="Homodimeric domain of signal transducing histidine kinase"/>
    <property type="match status" value="1"/>
</dbReference>
<evidence type="ECO:0000256" key="3">
    <source>
        <dbReference type="ARBA" id="ARBA00012438"/>
    </source>
</evidence>
<name>A0A840DFL8_9MICO</name>
<dbReference type="SMART" id="SM00387">
    <property type="entry name" value="HATPase_c"/>
    <property type="match status" value="1"/>
</dbReference>
<dbReference type="InterPro" id="IPR047669">
    <property type="entry name" value="MtrAB_MtrB"/>
</dbReference>
<dbReference type="Gene3D" id="3.30.565.10">
    <property type="entry name" value="Histidine kinase-like ATPase, C-terminal domain"/>
    <property type="match status" value="1"/>
</dbReference>
<dbReference type="GO" id="GO:0005524">
    <property type="term" value="F:ATP binding"/>
    <property type="evidence" value="ECO:0007669"/>
    <property type="project" value="UniProtKB-KW"/>
</dbReference>
<dbReference type="GO" id="GO:0000155">
    <property type="term" value="F:phosphorelay sensor kinase activity"/>
    <property type="evidence" value="ECO:0007669"/>
    <property type="project" value="InterPro"/>
</dbReference>
<evidence type="ECO:0000256" key="13">
    <source>
        <dbReference type="ARBA" id="ARBA00023136"/>
    </source>
</evidence>
<keyword evidence="4" id="KW-1003">Cell membrane</keyword>
<dbReference type="CDD" id="cd00075">
    <property type="entry name" value="HATPase"/>
    <property type="match status" value="1"/>
</dbReference>
<keyword evidence="9 19" id="KW-0418">Kinase</keyword>
<gene>
    <name evidence="19" type="ORF">F5897_000804</name>
</gene>
<dbReference type="InterPro" id="IPR003660">
    <property type="entry name" value="HAMP_dom"/>
</dbReference>
<feature type="transmembrane region" description="Helical" evidence="16">
    <location>
        <begin position="225"/>
        <end position="248"/>
    </location>
</feature>
<keyword evidence="20" id="KW-1185">Reference proteome</keyword>
<evidence type="ECO:0000259" key="17">
    <source>
        <dbReference type="PROSITE" id="PS50109"/>
    </source>
</evidence>
<evidence type="ECO:0000313" key="20">
    <source>
        <dbReference type="Proteomes" id="UP000571183"/>
    </source>
</evidence>
<dbReference type="PANTHER" id="PTHR43711:SF1">
    <property type="entry name" value="HISTIDINE KINASE 1"/>
    <property type="match status" value="1"/>
</dbReference>
<evidence type="ECO:0000313" key="19">
    <source>
        <dbReference type="EMBL" id="MBB4071500.1"/>
    </source>
</evidence>
<dbReference type="InterPro" id="IPR036097">
    <property type="entry name" value="HisK_dim/P_sf"/>
</dbReference>
<dbReference type="PANTHER" id="PTHR43711">
    <property type="entry name" value="TWO-COMPONENT HISTIDINE KINASE"/>
    <property type="match status" value="1"/>
</dbReference>
<evidence type="ECO:0000256" key="11">
    <source>
        <dbReference type="ARBA" id="ARBA00022989"/>
    </source>
</evidence>
<evidence type="ECO:0000256" key="16">
    <source>
        <dbReference type="SAM" id="Phobius"/>
    </source>
</evidence>
<feature type="domain" description="Histidine kinase" evidence="17">
    <location>
        <begin position="317"/>
        <end position="529"/>
    </location>
</feature>
<dbReference type="FunFam" id="1.10.287.130:FF:000010">
    <property type="entry name" value="Two-component sensor histidine kinase"/>
    <property type="match status" value="1"/>
</dbReference>
<sequence>MDHTAAASGTGRNPLYLRMRKLQLRWYRFSDPLLGNFRRRWQHSLSLRTITMIVLATMVMTTITGGVIISSVGENLVQSRVQAALNDSARTTVSAQQQIDRAEVSDRGSFSNLMLAVRGTIRDTSSSQLIYVRRAPGQQQSLEAPLDFVTGPGVQETVSPALSDKLNSGSHPQVWQYSEITNPNFSDTTTPGMIVGTSLNFPSGVGTYNLFIYYSFDETENSLQLISRILIATGFVLLIFIAFTAWFATARIAQPVRHTARVSRELADGNLAARMSHQNDSHFDELADNFNEMADTLKARIDELDHLSTMQQRFVSDVSHELRTPLTTIKLASDVLTASSDPESQQRAAKVLSDQIDRFEGLLGDLLEISRYDAGRIQLETEPTNIVDLTHNIVAQLQPLSRSVIEVRPLGGYTSLDVDARRIRRILSNLIGNAIEHGEGRPIVVTIDSNSTALAVTVRDHGIGMTKEQTQRVFDRFWRADPARKRTLGGTGLGLAIAQEDAAVHGGRIEVWSEPQQGSNFRLTLPRREQDDSFLSPLPLQPEEQAGDTLTTGWVDRPRRWLLRKGR</sequence>
<evidence type="ECO:0000256" key="15">
    <source>
        <dbReference type="SAM" id="MobiDB-lite"/>
    </source>
</evidence>
<feature type="domain" description="HAMP" evidence="18">
    <location>
        <begin position="250"/>
        <end position="302"/>
    </location>
</feature>
<evidence type="ECO:0000259" key="18">
    <source>
        <dbReference type="PROSITE" id="PS50885"/>
    </source>
</evidence>
<accession>A0A840DFL8</accession>
<dbReference type="Pfam" id="PF00672">
    <property type="entry name" value="HAMP"/>
    <property type="match status" value="1"/>
</dbReference>
<feature type="transmembrane region" description="Helical" evidence="16">
    <location>
        <begin position="45"/>
        <end position="69"/>
    </location>
</feature>
<protein>
    <recommendedName>
        <fullName evidence="14">Sensor histidine kinase MtrB</fullName>
        <ecNumber evidence="3">2.7.13.3</ecNumber>
    </recommendedName>
</protein>
<dbReference type="CDD" id="cd06225">
    <property type="entry name" value="HAMP"/>
    <property type="match status" value="1"/>
</dbReference>
<evidence type="ECO:0000256" key="14">
    <source>
        <dbReference type="ARBA" id="ARBA00035305"/>
    </source>
</evidence>
<dbReference type="SUPFAM" id="SSF55874">
    <property type="entry name" value="ATPase domain of HSP90 chaperone/DNA topoisomerase II/histidine kinase"/>
    <property type="match status" value="1"/>
</dbReference>
<dbReference type="RefSeq" id="WP_183304554.1">
    <property type="nucleotide sequence ID" value="NZ_JACIFD010000006.1"/>
</dbReference>
<dbReference type="EMBL" id="JACIFD010000006">
    <property type="protein sequence ID" value="MBB4071500.1"/>
    <property type="molecule type" value="Genomic_DNA"/>
</dbReference>
<evidence type="ECO:0000256" key="4">
    <source>
        <dbReference type="ARBA" id="ARBA00022475"/>
    </source>
</evidence>
<dbReference type="SMART" id="SM00388">
    <property type="entry name" value="HisKA"/>
    <property type="match status" value="1"/>
</dbReference>
<evidence type="ECO:0000256" key="7">
    <source>
        <dbReference type="ARBA" id="ARBA00022692"/>
    </source>
</evidence>
<keyword evidence="11 16" id="KW-1133">Transmembrane helix</keyword>
<dbReference type="InterPro" id="IPR050736">
    <property type="entry name" value="Sensor_HK_Regulatory"/>
</dbReference>
<dbReference type="InterPro" id="IPR004358">
    <property type="entry name" value="Sig_transdc_His_kin-like_C"/>
</dbReference>
<keyword evidence="12" id="KW-0902">Two-component regulatory system</keyword>
<evidence type="ECO:0000256" key="10">
    <source>
        <dbReference type="ARBA" id="ARBA00022840"/>
    </source>
</evidence>
<dbReference type="SMART" id="SM00304">
    <property type="entry name" value="HAMP"/>
    <property type="match status" value="1"/>
</dbReference>
<comment type="subcellular location">
    <subcellularLocation>
        <location evidence="2">Cell membrane</location>
        <topology evidence="2">Multi-pass membrane protein</topology>
    </subcellularLocation>
</comment>